<gene>
    <name evidence="2" type="ORF">PCOR1329_LOCUS76537</name>
</gene>
<organism evidence="2 3">
    <name type="scientific">Prorocentrum cordatum</name>
    <dbReference type="NCBI Taxonomy" id="2364126"/>
    <lineage>
        <taxon>Eukaryota</taxon>
        <taxon>Sar</taxon>
        <taxon>Alveolata</taxon>
        <taxon>Dinophyceae</taxon>
        <taxon>Prorocentrales</taxon>
        <taxon>Prorocentraceae</taxon>
        <taxon>Prorocentrum</taxon>
    </lineage>
</organism>
<feature type="region of interest" description="Disordered" evidence="1">
    <location>
        <begin position="124"/>
        <end position="143"/>
    </location>
</feature>
<keyword evidence="3" id="KW-1185">Reference proteome</keyword>
<evidence type="ECO:0000313" key="3">
    <source>
        <dbReference type="Proteomes" id="UP001189429"/>
    </source>
</evidence>
<name>A0ABN9XKY3_9DINO</name>
<sequence>MSCPCSASTSASSSACPCVPPASRHSAQRSVVGRLQNSNVRPSRTLISITRFKFKGFKHASSAHPRAPQKGNSRRRREAGGAVEFWTARGIVQRSERNKHLHKHNLGDVWSDFLDRHCLPGARNAPAAVPEAAPEAPPGRPAPLRELRADRRQCMLMQSLLLRHQFLETLLALDGNPRHLLQLLECSRQCWLEKVARALAAGGLTTTSDCLRLMPSFRHSASSALRASKVLWSIRMWTAKAVCSLCCMRARAFSGRRAHVAPSAASSSAVVSPWTKSLGARPCAMSSALR</sequence>
<dbReference type="EMBL" id="CAUYUJ010020516">
    <property type="protein sequence ID" value="CAK0898862.1"/>
    <property type="molecule type" value="Genomic_DNA"/>
</dbReference>
<proteinExistence type="predicted"/>
<feature type="compositionally biased region" description="Low complexity" evidence="1">
    <location>
        <begin position="124"/>
        <end position="134"/>
    </location>
</feature>
<feature type="region of interest" description="Disordered" evidence="1">
    <location>
        <begin position="1"/>
        <end position="23"/>
    </location>
</feature>
<protein>
    <submittedName>
        <fullName evidence="2">Uncharacterized protein</fullName>
    </submittedName>
</protein>
<dbReference type="Proteomes" id="UP001189429">
    <property type="component" value="Unassembled WGS sequence"/>
</dbReference>
<evidence type="ECO:0000256" key="1">
    <source>
        <dbReference type="SAM" id="MobiDB-lite"/>
    </source>
</evidence>
<comment type="caution">
    <text evidence="2">The sequence shown here is derived from an EMBL/GenBank/DDBJ whole genome shotgun (WGS) entry which is preliminary data.</text>
</comment>
<evidence type="ECO:0000313" key="2">
    <source>
        <dbReference type="EMBL" id="CAK0898862.1"/>
    </source>
</evidence>
<reference evidence="2" key="1">
    <citation type="submission" date="2023-10" db="EMBL/GenBank/DDBJ databases">
        <authorList>
            <person name="Chen Y."/>
            <person name="Shah S."/>
            <person name="Dougan E. K."/>
            <person name="Thang M."/>
            <person name="Chan C."/>
        </authorList>
    </citation>
    <scope>NUCLEOTIDE SEQUENCE [LARGE SCALE GENOMIC DNA]</scope>
</reference>
<feature type="region of interest" description="Disordered" evidence="1">
    <location>
        <begin position="58"/>
        <end position="80"/>
    </location>
</feature>
<accession>A0ABN9XKY3</accession>